<keyword evidence="1" id="KW-0472">Membrane</keyword>
<organism evidence="2 3">
    <name type="scientific">Stappia taiwanensis</name>
    <dbReference type="NCBI Taxonomy" id="992267"/>
    <lineage>
        <taxon>Bacteria</taxon>
        <taxon>Pseudomonadati</taxon>
        <taxon>Pseudomonadota</taxon>
        <taxon>Alphaproteobacteria</taxon>
        <taxon>Hyphomicrobiales</taxon>
        <taxon>Stappiaceae</taxon>
        <taxon>Stappia</taxon>
    </lineage>
</organism>
<dbReference type="Proteomes" id="UP000559404">
    <property type="component" value="Unassembled WGS sequence"/>
</dbReference>
<keyword evidence="1" id="KW-0812">Transmembrane</keyword>
<protein>
    <recommendedName>
        <fullName evidence="4">DUF2214 domain-containing protein</fullName>
    </recommendedName>
</protein>
<feature type="transmembrane region" description="Helical" evidence="1">
    <location>
        <begin position="30"/>
        <end position="47"/>
    </location>
</feature>
<feature type="transmembrane region" description="Helical" evidence="1">
    <location>
        <begin position="68"/>
        <end position="89"/>
    </location>
</feature>
<sequence length="171" mass="18130">MITELGAFFDFLQGSPVAAFLAGSALARDLTAFAHVIGAAMLFGAILPFDLRMLGLWPSVPLSELARVLVPVSAVGFLLALATGLAMMSLRPHALAALPGFQLKMGLIALAGLNALMLRVVPAWRLLAQVDSRGTISRFRTAGLLSLVLWLGVLAAGRWQAGWPSSWPAPW</sequence>
<keyword evidence="1" id="KW-1133">Transmembrane helix</keyword>
<evidence type="ECO:0008006" key="4">
    <source>
        <dbReference type="Google" id="ProtNLM"/>
    </source>
</evidence>
<accession>A0A838XM08</accession>
<feature type="transmembrane region" description="Helical" evidence="1">
    <location>
        <begin position="101"/>
        <end position="121"/>
    </location>
</feature>
<dbReference type="RefSeq" id="WP_181759724.1">
    <property type="nucleotide sequence ID" value="NZ_BMCR01000006.1"/>
</dbReference>
<proteinExistence type="predicted"/>
<evidence type="ECO:0000256" key="1">
    <source>
        <dbReference type="SAM" id="Phobius"/>
    </source>
</evidence>
<name>A0A838XM08_9HYPH</name>
<gene>
    <name evidence="2" type="ORF">H1W37_07735</name>
</gene>
<reference evidence="2 3" key="2">
    <citation type="submission" date="2020-08" db="EMBL/GenBank/DDBJ databases">
        <title>Stappia taiwanensis sp. nov., isolated from a coastal thermal spring.</title>
        <authorList>
            <person name="Kampfer P."/>
        </authorList>
    </citation>
    <scope>NUCLEOTIDE SEQUENCE [LARGE SCALE GENOMIC DNA]</scope>
    <source>
        <strain evidence="2 3">DSM 23284</strain>
    </source>
</reference>
<evidence type="ECO:0000313" key="2">
    <source>
        <dbReference type="EMBL" id="MBA4611535.1"/>
    </source>
</evidence>
<dbReference type="AlphaFoldDB" id="A0A838XM08"/>
<evidence type="ECO:0000313" key="3">
    <source>
        <dbReference type="Proteomes" id="UP000559404"/>
    </source>
</evidence>
<keyword evidence="3" id="KW-1185">Reference proteome</keyword>
<dbReference type="EMBL" id="JACEON010000005">
    <property type="protein sequence ID" value="MBA4611535.1"/>
    <property type="molecule type" value="Genomic_DNA"/>
</dbReference>
<comment type="caution">
    <text evidence="2">The sequence shown here is derived from an EMBL/GenBank/DDBJ whole genome shotgun (WGS) entry which is preliminary data.</text>
</comment>
<feature type="transmembrane region" description="Helical" evidence="1">
    <location>
        <begin position="142"/>
        <end position="161"/>
    </location>
</feature>
<reference evidence="2 3" key="1">
    <citation type="submission" date="2020-07" db="EMBL/GenBank/DDBJ databases">
        <authorList>
            <person name="Li M."/>
        </authorList>
    </citation>
    <scope>NUCLEOTIDE SEQUENCE [LARGE SCALE GENOMIC DNA]</scope>
    <source>
        <strain evidence="2 3">DSM 23284</strain>
    </source>
</reference>